<dbReference type="PANTHER" id="PTHR43537:SF6">
    <property type="entry name" value="HTH-TYPE TRANSCRIPTIONAL REPRESSOR RSPR"/>
    <property type="match status" value="1"/>
</dbReference>
<dbReference type="SMART" id="SM00895">
    <property type="entry name" value="FCD"/>
    <property type="match status" value="1"/>
</dbReference>
<dbReference type="InterPro" id="IPR008920">
    <property type="entry name" value="TF_FadR/GntR_C"/>
</dbReference>
<dbReference type="Gene3D" id="1.20.120.530">
    <property type="entry name" value="GntR ligand-binding domain-like"/>
    <property type="match status" value="1"/>
</dbReference>
<organism evidence="5 6">
    <name type="scientific">Aeromonas cavernicola</name>
    <dbReference type="NCBI Taxonomy" id="1006623"/>
    <lineage>
        <taxon>Bacteria</taxon>
        <taxon>Pseudomonadati</taxon>
        <taxon>Pseudomonadota</taxon>
        <taxon>Gammaproteobacteria</taxon>
        <taxon>Aeromonadales</taxon>
        <taxon>Aeromonadaceae</taxon>
        <taxon>Aeromonas</taxon>
    </lineage>
</organism>
<feature type="domain" description="HTH gntR-type" evidence="4">
    <location>
        <begin position="15"/>
        <end position="82"/>
    </location>
</feature>
<evidence type="ECO:0000313" key="5">
    <source>
        <dbReference type="EMBL" id="PJG59261.1"/>
    </source>
</evidence>
<dbReference type="Proteomes" id="UP000235861">
    <property type="component" value="Unassembled WGS sequence"/>
</dbReference>
<dbReference type="Pfam" id="PF07729">
    <property type="entry name" value="FCD"/>
    <property type="match status" value="1"/>
</dbReference>
<gene>
    <name evidence="5" type="ORF">CUC53_08120</name>
</gene>
<dbReference type="RefSeq" id="WP_100293685.1">
    <property type="nucleotide sequence ID" value="NZ_PGGC01000073.1"/>
</dbReference>
<dbReference type="EMBL" id="PGGC01000073">
    <property type="protein sequence ID" value="PJG59261.1"/>
    <property type="molecule type" value="Genomic_DNA"/>
</dbReference>
<dbReference type="GO" id="GO:0003700">
    <property type="term" value="F:DNA-binding transcription factor activity"/>
    <property type="evidence" value="ECO:0007669"/>
    <property type="project" value="InterPro"/>
</dbReference>
<dbReference type="Gene3D" id="1.10.10.10">
    <property type="entry name" value="Winged helix-like DNA-binding domain superfamily/Winged helix DNA-binding domain"/>
    <property type="match status" value="1"/>
</dbReference>
<evidence type="ECO:0000256" key="1">
    <source>
        <dbReference type="ARBA" id="ARBA00023015"/>
    </source>
</evidence>
<dbReference type="InterPro" id="IPR036388">
    <property type="entry name" value="WH-like_DNA-bd_sf"/>
</dbReference>
<dbReference type="CDD" id="cd07377">
    <property type="entry name" value="WHTH_GntR"/>
    <property type="match status" value="1"/>
</dbReference>
<evidence type="ECO:0000256" key="3">
    <source>
        <dbReference type="ARBA" id="ARBA00023163"/>
    </source>
</evidence>
<dbReference type="InterPro" id="IPR036390">
    <property type="entry name" value="WH_DNA-bd_sf"/>
</dbReference>
<evidence type="ECO:0000259" key="4">
    <source>
        <dbReference type="PROSITE" id="PS50949"/>
    </source>
</evidence>
<keyword evidence="1" id="KW-0805">Transcription regulation</keyword>
<comment type="caution">
    <text evidence="5">The sequence shown here is derived from an EMBL/GenBank/DDBJ whole genome shotgun (WGS) entry which is preliminary data.</text>
</comment>
<dbReference type="InterPro" id="IPR000524">
    <property type="entry name" value="Tscrpt_reg_HTH_GntR"/>
</dbReference>
<evidence type="ECO:0000313" key="6">
    <source>
        <dbReference type="Proteomes" id="UP000235861"/>
    </source>
</evidence>
<keyword evidence="2" id="KW-0238">DNA-binding</keyword>
<dbReference type="GO" id="GO:0003677">
    <property type="term" value="F:DNA binding"/>
    <property type="evidence" value="ECO:0007669"/>
    <property type="project" value="UniProtKB-KW"/>
</dbReference>
<accession>A0A2H9U5G3</accession>
<dbReference type="OrthoDB" id="9788098at2"/>
<name>A0A2H9U5G3_9GAMM</name>
<dbReference type="PANTHER" id="PTHR43537">
    <property type="entry name" value="TRANSCRIPTIONAL REGULATOR, GNTR FAMILY"/>
    <property type="match status" value="1"/>
</dbReference>
<dbReference type="PROSITE" id="PS50949">
    <property type="entry name" value="HTH_GNTR"/>
    <property type="match status" value="1"/>
</dbReference>
<proteinExistence type="predicted"/>
<protein>
    <submittedName>
        <fullName evidence="5">GntR family transcriptional regulator</fullName>
    </submittedName>
</protein>
<keyword evidence="3" id="KW-0804">Transcription</keyword>
<dbReference type="SUPFAM" id="SSF46785">
    <property type="entry name" value="Winged helix' DNA-binding domain"/>
    <property type="match status" value="1"/>
</dbReference>
<dbReference type="InterPro" id="IPR011711">
    <property type="entry name" value="GntR_C"/>
</dbReference>
<dbReference type="Pfam" id="PF00392">
    <property type="entry name" value="GntR"/>
    <property type="match status" value="1"/>
</dbReference>
<dbReference type="AlphaFoldDB" id="A0A2H9U5G3"/>
<sequence length="231" mass="26451">MSKYPDQQYQLNNHLPVNQQIYQQLRREIVECMIMPGTALSEKEISARFAVSRQPVRETFIKLAENGLVQILPQRGTFVKKISIKRVNDGRFIRDAIERSIVLKAVELVTPAQMLLLEHNLKRQTLAVQNNLLSEFLAFDDQFHQLLADIADCPLAWETIENIKATMDRVRYMSLSKVSPPSCLLQQHHDIYSAICEGDAVAAERAIGEHLNEIIYTVSSIGEENSEWFEI</sequence>
<evidence type="ECO:0000256" key="2">
    <source>
        <dbReference type="ARBA" id="ARBA00023125"/>
    </source>
</evidence>
<reference evidence="5 6" key="1">
    <citation type="submission" date="2017-11" db="EMBL/GenBank/DDBJ databases">
        <title>Draft genome sequence of environmental isolate Aeromonas cavernicola sp. nov. MDC 2508.</title>
        <authorList>
            <person name="Colston S.M."/>
            <person name="Navarro A."/>
            <person name="Martinez-Murcia A.J."/>
            <person name="Graf J."/>
        </authorList>
    </citation>
    <scope>NUCLEOTIDE SEQUENCE [LARGE SCALE GENOMIC DNA]</scope>
    <source>
        <strain evidence="5 6">MDC 2508</strain>
    </source>
</reference>
<dbReference type="SMART" id="SM00345">
    <property type="entry name" value="HTH_GNTR"/>
    <property type="match status" value="1"/>
</dbReference>
<dbReference type="SUPFAM" id="SSF48008">
    <property type="entry name" value="GntR ligand-binding domain-like"/>
    <property type="match status" value="1"/>
</dbReference>
<keyword evidence="6" id="KW-1185">Reference proteome</keyword>